<dbReference type="RefSeq" id="WP_217746812.1">
    <property type="nucleotide sequence ID" value="NZ_JAHOEB010000001.1"/>
</dbReference>
<accession>A0AAW4MXT1</accession>
<name>A0AAW4MXT1_9FIRM</name>
<dbReference type="AlphaFoldDB" id="A0AAW4MXT1"/>
<reference evidence="4 7" key="1">
    <citation type="submission" date="2021-06" db="EMBL/GenBank/DDBJ databases">
        <title>Collection of gut derived symbiotic bacterial strains cultured from healthy donors.</title>
        <authorList>
            <person name="Lin H."/>
            <person name="Littmann E."/>
            <person name="Pamer E.G."/>
        </authorList>
    </citation>
    <scope>NUCLEOTIDE SEQUENCE</scope>
    <source>
        <strain evidence="5 7">MSK.21.70</strain>
        <strain evidence="4">MSK.21.82</strain>
    </source>
</reference>
<evidence type="ECO:0000256" key="2">
    <source>
        <dbReference type="PROSITE-ProRule" id="PRU00335"/>
    </source>
</evidence>
<dbReference type="Proteomes" id="UP001197492">
    <property type="component" value="Unassembled WGS sequence"/>
</dbReference>
<evidence type="ECO:0000313" key="5">
    <source>
        <dbReference type="EMBL" id="MBV3391691.1"/>
    </source>
</evidence>
<dbReference type="PANTHER" id="PTHR43479">
    <property type="entry name" value="ACREF/ENVCD OPERON REPRESSOR-RELATED"/>
    <property type="match status" value="1"/>
</dbReference>
<feature type="DNA-binding region" description="H-T-H motif" evidence="2">
    <location>
        <begin position="33"/>
        <end position="52"/>
    </location>
</feature>
<dbReference type="InterPro" id="IPR039532">
    <property type="entry name" value="TetR_C_Firmicutes"/>
</dbReference>
<evidence type="ECO:0000313" key="7">
    <source>
        <dbReference type="Proteomes" id="UP001197492"/>
    </source>
</evidence>
<dbReference type="Pfam" id="PF14278">
    <property type="entry name" value="TetR_C_8"/>
    <property type="match status" value="1"/>
</dbReference>
<dbReference type="PANTHER" id="PTHR43479:SF7">
    <property type="entry name" value="TETR-FAMILY TRANSCRIPTIONAL REGULATOR"/>
    <property type="match status" value="1"/>
</dbReference>
<evidence type="ECO:0000313" key="6">
    <source>
        <dbReference type="Proteomes" id="UP001196408"/>
    </source>
</evidence>
<dbReference type="InterPro" id="IPR001647">
    <property type="entry name" value="HTH_TetR"/>
</dbReference>
<dbReference type="GO" id="GO:0003677">
    <property type="term" value="F:DNA binding"/>
    <property type="evidence" value="ECO:0007669"/>
    <property type="project" value="UniProtKB-UniRule"/>
</dbReference>
<dbReference type="Proteomes" id="UP001196408">
    <property type="component" value="Unassembled WGS sequence"/>
</dbReference>
<evidence type="ECO:0000256" key="1">
    <source>
        <dbReference type="ARBA" id="ARBA00023125"/>
    </source>
</evidence>
<evidence type="ECO:0000313" key="4">
    <source>
        <dbReference type="EMBL" id="MBV3381673.1"/>
    </source>
</evidence>
<proteinExistence type="predicted"/>
<keyword evidence="1 2" id="KW-0238">DNA-binding</keyword>
<dbReference type="EMBL" id="JAHOEL010000001">
    <property type="protein sequence ID" value="MBV3391691.1"/>
    <property type="molecule type" value="Genomic_DNA"/>
</dbReference>
<protein>
    <submittedName>
        <fullName evidence="4">TetR family transcriptional regulator C-terminal domain-containing protein</fullName>
    </submittedName>
</protein>
<gene>
    <name evidence="4" type="ORF">KSV97_00200</name>
    <name evidence="5" type="ORF">KSW06_00150</name>
</gene>
<organism evidence="4 6">
    <name type="scientific">Catenibacterium mitsuokai</name>
    <dbReference type="NCBI Taxonomy" id="100886"/>
    <lineage>
        <taxon>Bacteria</taxon>
        <taxon>Bacillati</taxon>
        <taxon>Bacillota</taxon>
        <taxon>Erysipelotrichia</taxon>
        <taxon>Erysipelotrichales</taxon>
        <taxon>Coprobacillaceae</taxon>
        <taxon>Catenibacterium</taxon>
    </lineage>
</organism>
<keyword evidence="7" id="KW-1185">Reference proteome</keyword>
<dbReference type="EMBL" id="JAHOEF010000001">
    <property type="protein sequence ID" value="MBV3381673.1"/>
    <property type="molecule type" value="Genomic_DNA"/>
</dbReference>
<feature type="domain" description="HTH tetR-type" evidence="3">
    <location>
        <begin position="10"/>
        <end position="70"/>
    </location>
</feature>
<sequence>MDKKMDRRVLKTKRAIYNAFVELLSEKEINHITITDISKKADINRKTFYNYYSDIYEVMEEIENLMVDTFIKRLDTIEFTNMTDFLTEVFSQFTEIINSDLVFFSHLFKTNNRSILIVKIVEAIKEYIRKRIEKGQELDIQKFNIVADFYIPGILSVYMNWFMNNHNISIEELSHILTDLILHGTEKK</sequence>
<dbReference type="PROSITE" id="PS50977">
    <property type="entry name" value="HTH_TETR_2"/>
    <property type="match status" value="1"/>
</dbReference>
<evidence type="ECO:0000259" key="3">
    <source>
        <dbReference type="PROSITE" id="PS50977"/>
    </source>
</evidence>
<dbReference type="InterPro" id="IPR050624">
    <property type="entry name" value="HTH-type_Tx_Regulator"/>
</dbReference>
<comment type="caution">
    <text evidence="4">The sequence shown here is derived from an EMBL/GenBank/DDBJ whole genome shotgun (WGS) entry which is preliminary data.</text>
</comment>